<proteinExistence type="predicted"/>
<dbReference type="RefSeq" id="WP_338709074.1">
    <property type="nucleotide sequence ID" value="NZ_CP145893.1"/>
</dbReference>
<dbReference type="Proteomes" id="UP001364764">
    <property type="component" value="Plasmid pY5S7-1"/>
</dbReference>
<organism evidence="1 2">
    <name type="scientific">Paenibacillus amylolyticus</name>
    <dbReference type="NCBI Taxonomy" id="1451"/>
    <lineage>
        <taxon>Bacteria</taxon>
        <taxon>Bacillati</taxon>
        <taxon>Bacillota</taxon>
        <taxon>Bacilli</taxon>
        <taxon>Bacillales</taxon>
        <taxon>Paenibacillaceae</taxon>
        <taxon>Paenibacillus</taxon>
    </lineage>
</organism>
<dbReference type="AlphaFoldDB" id="A0ABD8B230"/>
<keyword evidence="1" id="KW-0614">Plasmid</keyword>
<protein>
    <submittedName>
        <fullName evidence="1">DUF1643 domain-containing protein</fullName>
    </submittedName>
</protein>
<name>A0ABD8B230_PAEAM</name>
<accession>A0ABD8B230</accession>
<dbReference type="GeneID" id="93480075"/>
<evidence type="ECO:0000313" key="2">
    <source>
        <dbReference type="Proteomes" id="UP001364764"/>
    </source>
</evidence>
<geneLocation type="plasmid" evidence="1 2">
    <name>pY5S7-1</name>
</geneLocation>
<dbReference type="Pfam" id="PF07799">
    <property type="entry name" value="DUF1643"/>
    <property type="match status" value="1"/>
</dbReference>
<sequence length="203" mass="23716">MAYTYKDYIDQDNILIDGDNEQRFSMYVPFRIQDSNSQVLIIMRNPSKANELNSDMTINNVLSFCHGKYSGVFVANLFPFYAKDPRLLNQHIGTSHYKKLMDKNKKTIDEILDKNPRIKHVIIAWGVNKSKLQGQYEDTIAGILKIVNKHEKTIFAMRFTSSNQPWHPRNWGGEDSGYQLELYEWMTDAYEDAYGCRVNHFCL</sequence>
<evidence type="ECO:0000313" key="1">
    <source>
        <dbReference type="EMBL" id="WWP23895.1"/>
    </source>
</evidence>
<dbReference type="InterPro" id="IPR012441">
    <property type="entry name" value="DUF1643"/>
</dbReference>
<reference evidence="1 2" key="1">
    <citation type="submission" date="2024-02" db="EMBL/GenBank/DDBJ databases">
        <title>Complete sequences of two Paenibacillus sp. strains and one Lysinibacillus strain isolated from the environment on STAA medium highlight biotechnological potential.</title>
        <authorList>
            <person name="Attere S.A."/>
            <person name="Piche L.C."/>
            <person name="Intertaglia L."/>
            <person name="Lami R."/>
            <person name="Charette S.J."/>
            <person name="Vincent A.T."/>
        </authorList>
    </citation>
    <scope>NUCLEOTIDE SEQUENCE [LARGE SCALE GENOMIC DNA]</scope>
    <source>
        <strain evidence="1 2">Y5S-7</strain>
        <plasmid evidence="1 2">pY5S7-1</plasmid>
    </source>
</reference>
<dbReference type="EMBL" id="CP145893">
    <property type="protein sequence ID" value="WWP23895.1"/>
    <property type="molecule type" value="Genomic_DNA"/>
</dbReference>
<gene>
    <name evidence="1" type="ORF">V6668_31380</name>
</gene>